<evidence type="ECO:0000256" key="1">
    <source>
        <dbReference type="SAM" id="MobiDB-lite"/>
    </source>
</evidence>
<feature type="region of interest" description="Disordered" evidence="1">
    <location>
        <begin position="78"/>
        <end position="102"/>
    </location>
</feature>
<protein>
    <submittedName>
        <fullName evidence="2">Uncharacterized protein</fullName>
    </submittedName>
</protein>
<dbReference type="PANTHER" id="PTHR36811">
    <property type="entry name" value="OS08G0444440 PROTEIN"/>
    <property type="match status" value="1"/>
</dbReference>
<accession>A0A7J7D916</accession>
<organism evidence="2 3">
    <name type="scientific">Tripterygium wilfordii</name>
    <name type="common">Thunder God vine</name>
    <dbReference type="NCBI Taxonomy" id="458696"/>
    <lineage>
        <taxon>Eukaryota</taxon>
        <taxon>Viridiplantae</taxon>
        <taxon>Streptophyta</taxon>
        <taxon>Embryophyta</taxon>
        <taxon>Tracheophyta</taxon>
        <taxon>Spermatophyta</taxon>
        <taxon>Magnoliopsida</taxon>
        <taxon>eudicotyledons</taxon>
        <taxon>Gunneridae</taxon>
        <taxon>Pentapetalae</taxon>
        <taxon>rosids</taxon>
        <taxon>fabids</taxon>
        <taxon>Celastrales</taxon>
        <taxon>Celastraceae</taxon>
        <taxon>Tripterygium</taxon>
    </lineage>
</organism>
<proteinExistence type="predicted"/>
<dbReference type="PANTHER" id="PTHR36811:SF2">
    <property type="entry name" value="OS08G0444440 PROTEIN"/>
    <property type="match status" value="1"/>
</dbReference>
<dbReference type="OrthoDB" id="1080856at2759"/>
<comment type="caution">
    <text evidence="2">The sequence shown here is derived from an EMBL/GenBank/DDBJ whole genome shotgun (WGS) entry which is preliminary data.</text>
</comment>
<dbReference type="EMBL" id="JAAARO010000009">
    <property type="protein sequence ID" value="KAF5742860.1"/>
    <property type="molecule type" value="Genomic_DNA"/>
</dbReference>
<name>A0A7J7D916_TRIWF</name>
<gene>
    <name evidence="2" type="ORF">HS088_TW09G00921</name>
</gene>
<evidence type="ECO:0000313" key="2">
    <source>
        <dbReference type="EMBL" id="KAF5742860.1"/>
    </source>
</evidence>
<dbReference type="Proteomes" id="UP000593562">
    <property type="component" value="Unassembled WGS sequence"/>
</dbReference>
<feature type="compositionally biased region" description="Low complexity" evidence="1">
    <location>
        <begin position="85"/>
        <end position="94"/>
    </location>
</feature>
<keyword evidence="3" id="KW-1185">Reference proteome</keyword>
<dbReference type="InParanoid" id="A0A7J7D916"/>
<reference evidence="2 3" key="1">
    <citation type="journal article" date="2020" name="Nat. Commun.">
        <title>Genome of Tripterygium wilfordii and identification of cytochrome P450 involved in triptolide biosynthesis.</title>
        <authorList>
            <person name="Tu L."/>
            <person name="Su P."/>
            <person name="Zhang Z."/>
            <person name="Gao L."/>
            <person name="Wang J."/>
            <person name="Hu T."/>
            <person name="Zhou J."/>
            <person name="Zhang Y."/>
            <person name="Zhao Y."/>
            <person name="Liu Y."/>
            <person name="Song Y."/>
            <person name="Tong Y."/>
            <person name="Lu Y."/>
            <person name="Yang J."/>
            <person name="Xu C."/>
            <person name="Jia M."/>
            <person name="Peters R.J."/>
            <person name="Huang L."/>
            <person name="Gao W."/>
        </authorList>
    </citation>
    <scope>NUCLEOTIDE SEQUENCE [LARGE SCALE GENOMIC DNA]</scope>
    <source>
        <strain evidence="3">cv. XIE 37</strain>
        <tissue evidence="2">Leaf</tissue>
    </source>
</reference>
<sequence length="219" mass="24700">MKKPIKRNRKRLMKSVLDYLKSDTYMFSPLISSDFRVSKMKKPMKPINKRLLLKSVVDYLKSDTYLFAPLFSNKPSCFTEPKTPSSSCSSFSEGSEMKEKSGGDSLGLLTKYGEFLKSDSFMYGPLVAPLHVSSSIGSSHHVKKITVEVSPRKLTSKNDQSANGLTENVFSEENVSETSILGRQSLRHRESVKHIIHHSYRPTSVSGKRILRSQLSNFI</sequence>
<dbReference type="AlphaFoldDB" id="A0A7J7D916"/>
<evidence type="ECO:0000313" key="3">
    <source>
        <dbReference type="Proteomes" id="UP000593562"/>
    </source>
</evidence>